<dbReference type="GO" id="GO:0016042">
    <property type="term" value="P:lipid catabolic process"/>
    <property type="evidence" value="ECO:0007669"/>
    <property type="project" value="UniProtKB-UniRule"/>
</dbReference>
<proteinExistence type="predicted"/>
<dbReference type="AlphaFoldDB" id="A0A4V6EPC3"/>
<evidence type="ECO:0000313" key="3">
    <source>
        <dbReference type="EMBL" id="QNU68244.1"/>
    </source>
</evidence>
<dbReference type="Gene3D" id="3.40.1090.10">
    <property type="entry name" value="Cytosolic phospholipase A2 catalytic domain"/>
    <property type="match status" value="1"/>
</dbReference>
<dbReference type="InterPro" id="IPR016035">
    <property type="entry name" value="Acyl_Trfase/lysoPLipase"/>
</dbReference>
<gene>
    <name evidence="3" type="ORF">EHE19_007445</name>
</gene>
<evidence type="ECO:0000256" key="2">
    <source>
        <dbReference type="PROSITE-ProRule" id="PRU01161"/>
    </source>
</evidence>
<sequence length="361" mass="40725">MSAANRALNIVFSGGEVNSVAFIGAYEELEKKYSILGNIAGVSTGALTAALIGAGYSAKELMKLINEFDFNSLKLREDKYLDISIADKIRNMTESKKFFNDNDIFTLLHKQDYPELQLIERDNQDFKGTRGNFLINLIAFSIKNAFLSGELFEEWVANLLASKGIYTFSDFRGGIADKVNPRGYKVRMTAVDANMGKVIVLPDDIAIYNIEPDKLEVARAVRMSMSIPFIFEPVTQMKKENNIIKPHYIIDGGVLDNFPVWLIDSTQLNTIIGLKLMGKCAKDFLKDENLLKKLLFVSHDTGVPKNSYNIDNIAHIITGNQPSLNFNKSEDELEFLYNLGRTSVQKLIYGMQKKNQVWRVF</sequence>
<dbReference type="PANTHER" id="PTHR46394:SF1">
    <property type="entry name" value="PNPLA DOMAIN-CONTAINING PROTEIN"/>
    <property type="match status" value="1"/>
</dbReference>
<accession>A0A4V6EPC3</accession>
<evidence type="ECO:0000256" key="1">
    <source>
        <dbReference type="ARBA" id="ARBA00023098"/>
    </source>
</evidence>
<dbReference type="InterPro" id="IPR002641">
    <property type="entry name" value="PNPLA_dom"/>
</dbReference>
<organism evidence="3 4">
    <name type="scientific">Ruminiclostridium herbifermentans</name>
    <dbReference type="NCBI Taxonomy" id="2488810"/>
    <lineage>
        <taxon>Bacteria</taxon>
        <taxon>Bacillati</taxon>
        <taxon>Bacillota</taxon>
        <taxon>Clostridia</taxon>
        <taxon>Eubacteriales</taxon>
        <taxon>Oscillospiraceae</taxon>
        <taxon>Ruminiclostridium</taxon>
    </lineage>
</organism>
<dbReference type="PANTHER" id="PTHR46394">
    <property type="entry name" value="ANNEXIN"/>
    <property type="match status" value="1"/>
</dbReference>
<dbReference type="EMBL" id="CP061336">
    <property type="protein sequence ID" value="QNU68244.1"/>
    <property type="molecule type" value="Genomic_DNA"/>
</dbReference>
<dbReference type="RefSeq" id="WP_137696533.1">
    <property type="nucleotide sequence ID" value="NZ_CP061336.1"/>
</dbReference>
<keyword evidence="2" id="KW-0378">Hydrolase</keyword>
<feature type="short sequence motif" description="DGA/G" evidence="2">
    <location>
        <begin position="251"/>
        <end position="253"/>
    </location>
</feature>
<dbReference type="Pfam" id="PF01734">
    <property type="entry name" value="Patatin"/>
    <property type="match status" value="1"/>
</dbReference>
<reference evidence="3 4" key="1">
    <citation type="submission" date="2020-09" db="EMBL/GenBank/DDBJ databases">
        <title>Characterization and genome sequencing of Ruminiclostridium sp. nov. MA18.</title>
        <authorList>
            <person name="Rettenmaier R."/>
            <person name="Kowollik M.-L."/>
            <person name="Liebl W."/>
            <person name="Zverlov V."/>
        </authorList>
    </citation>
    <scope>NUCLEOTIDE SEQUENCE [LARGE SCALE GENOMIC DNA]</scope>
    <source>
        <strain evidence="3 4">MA18</strain>
    </source>
</reference>
<dbReference type="SUPFAM" id="SSF52151">
    <property type="entry name" value="FabD/lysophospholipase-like"/>
    <property type="match status" value="1"/>
</dbReference>
<dbReference type="OrthoDB" id="9770965at2"/>
<dbReference type="PROSITE" id="PS51635">
    <property type="entry name" value="PNPLA"/>
    <property type="match status" value="1"/>
</dbReference>
<feature type="short sequence motif" description="GXSXG" evidence="2">
    <location>
        <begin position="41"/>
        <end position="45"/>
    </location>
</feature>
<keyword evidence="1 2" id="KW-0443">Lipid metabolism</keyword>
<dbReference type="KEGG" id="rher:EHE19_007445"/>
<comment type="caution">
    <text evidence="2">Lacks conserved residue(s) required for the propagation of feature annotation.</text>
</comment>
<feature type="active site" description="Nucleophile" evidence="2">
    <location>
        <position position="43"/>
    </location>
</feature>
<keyword evidence="4" id="KW-1185">Reference proteome</keyword>
<keyword evidence="2" id="KW-0442">Lipid degradation</keyword>
<protein>
    <submittedName>
        <fullName evidence="3">Patatin-like phospholipase family protein</fullName>
    </submittedName>
</protein>
<evidence type="ECO:0000313" key="4">
    <source>
        <dbReference type="Proteomes" id="UP000306409"/>
    </source>
</evidence>
<dbReference type="Proteomes" id="UP000306409">
    <property type="component" value="Chromosome"/>
</dbReference>
<dbReference type="GO" id="GO:0016787">
    <property type="term" value="F:hydrolase activity"/>
    <property type="evidence" value="ECO:0007669"/>
    <property type="project" value="UniProtKB-UniRule"/>
</dbReference>
<dbReference type="InterPro" id="IPR052580">
    <property type="entry name" value="Lipid_Hydrolase"/>
</dbReference>
<feature type="active site" description="Proton acceptor" evidence="2">
    <location>
        <position position="251"/>
    </location>
</feature>
<name>A0A4V6EPC3_9FIRM</name>